<keyword evidence="5" id="KW-1185">Reference proteome</keyword>
<feature type="chain" id="PRO_5012832579" evidence="1">
    <location>
        <begin position="22"/>
        <end position="333"/>
    </location>
</feature>
<feature type="domain" description="DUF4124" evidence="3">
    <location>
        <begin position="11"/>
        <end position="39"/>
    </location>
</feature>
<dbReference type="InterPro" id="IPR050570">
    <property type="entry name" value="Cell_wall_metabolism_enzyme"/>
</dbReference>
<dbReference type="RefSeq" id="WP_096778515.1">
    <property type="nucleotide sequence ID" value="NZ_CP012621.1"/>
</dbReference>
<dbReference type="Pfam" id="PF01551">
    <property type="entry name" value="Peptidase_M23"/>
    <property type="match status" value="1"/>
</dbReference>
<evidence type="ECO:0000313" key="5">
    <source>
        <dbReference type="Proteomes" id="UP000217763"/>
    </source>
</evidence>
<dbReference type="Proteomes" id="UP000217763">
    <property type="component" value="Chromosome"/>
</dbReference>
<proteinExistence type="predicted"/>
<evidence type="ECO:0000313" key="4">
    <source>
        <dbReference type="EMBL" id="ATG72965.1"/>
    </source>
</evidence>
<dbReference type="KEGG" id="zdf:AN401_03080"/>
<gene>
    <name evidence="4" type="ORF">AN401_03080</name>
</gene>
<dbReference type="GO" id="GO:0004222">
    <property type="term" value="F:metalloendopeptidase activity"/>
    <property type="evidence" value="ECO:0007669"/>
    <property type="project" value="TreeGrafter"/>
</dbReference>
<evidence type="ECO:0000259" key="2">
    <source>
        <dbReference type="Pfam" id="PF01551"/>
    </source>
</evidence>
<dbReference type="Gene3D" id="2.70.70.10">
    <property type="entry name" value="Glucose Permease (Domain IIA)"/>
    <property type="match status" value="1"/>
</dbReference>
<dbReference type="PANTHER" id="PTHR21666:SF294">
    <property type="entry name" value="PEPTIDASE M23"/>
    <property type="match status" value="1"/>
</dbReference>
<dbReference type="InterPro" id="IPR016047">
    <property type="entry name" value="M23ase_b-sheet_dom"/>
</dbReference>
<evidence type="ECO:0000256" key="1">
    <source>
        <dbReference type="SAM" id="SignalP"/>
    </source>
</evidence>
<evidence type="ECO:0000259" key="3">
    <source>
        <dbReference type="Pfam" id="PF13511"/>
    </source>
</evidence>
<feature type="signal peptide" evidence="1">
    <location>
        <begin position="1"/>
        <end position="21"/>
    </location>
</feature>
<reference evidence="5" key="1">
    <citation type="submission" date="2015-09" db="EMBL/GenBank/DDBJ databases">
        <authorList>
            <person name="Shao Z."/>
            <person name="Wang L."/>
        </authorList>
    </citation>
    <scope>NUCLEOTIDE SEQUENCE [LARGE SCALE GENOMIC DNA]</scope>
    <source>
        <strain evidence="5">F13-1</strain>
    </source>
</reference>
<dbReference type="EMBL" id="CP012621">
    <property type="protein sequence ID" value="ATG72965.1"/>
    <property type="molecule type" value="Genomic_DNA"/>
</dbReference>
<organism evidence="4 5">
    <name type="scientific">Zobellella denitrificans</name>
    <dbReference type="NCBI Taxonomy" id="347534"/>
    <lineage>
        <taxon>Bacteria</taxon>
        <taxon>Pseudomonadati</taxon>
        <taxon>Pseudomonadota</taxon>
        <taxon>Gammaproteobacteria</taxon>
        <taxon>Aeromonadales</taxon>
        <taxon>Aeromonadaceae</taxon>
        <taxon>Zobellella</taxon>
    </lineage>
</organism>
<feature type="domain" description="M23ase beta-sheet core" evidence="2">
    <location>
        <begin position="206"/>
        <end position="304"/>
    </location>
</feature>
<sequence length="333" mass="36881">MRGSRICLLATALLWPLVSDANIYRYRDAAGVVHYTDNRLHAVQYSNDRWSQDAVNRDAVLVRVVEKPDGHYFFALNRLPSRAELTFRFTRQENVQIPDEMQQVIRLPPREEKFVGKLTARGPGAWRYDYGFAYTGNELRPSPSAAKVQKIAGSTIVKPAPVSWQRPSTPSYFPQAVDLSSPVAGRYRVSQGFNGEFSHNRPANRYALDIALPIGTPLYATRDGVVAAAVDSHVGGGLRAEYRGKTNYLRLRHDDGTMTLYAHLHTGSLLVKKGDRVRAGQRVAASGNTGYSSGPHLHLAVQVYNNGRVESIPFTLQGSFPKAGSWLLAQGSE</sequence>
<name>A0A291HLF2_9GAMM</name>
<dbReference type="PANTHER" id="PTHR21666">
    <property type="entry name" value="PEPTIDASE-RELATED"/>
    <property type="match status" value="1"/>
</dbReference>
<dbReference type="Pfam" id="PF13511">
    <property type="entry name" value="DUF4124"/>
    <property type="match status" value="1"/>
</dbReference>
<dbReference type="CDD" id="cd12797">
    <property type="entry name" value="M23_peptidase"/>
    <property type="match status" value="1"/>
</dbReference>
<dbReference type="AlphaFoldDB" id="A0A291HLF2"/>
<dbReference type="InterPro" id="IPR025392">
    <property type="entry name" value="DUF4124"/>
</dbReference>
<accession>A0A291HLF2</accession>
<keyword evidence="1" id="KW-0732">Signal</keyword>
<dbReference type="SUPFAM" id="SSF51261">
    <property type="entry name" value="Duplicated hybrid motif"/>
    <property type="match status" value="1"/>
</dbReference>
<dbReference type="InterPro" id="IPR011055">
    <property type="entry name" value="Dup_hybrid_motif"/>
</dbReference>
<protein>
    <submittedName>
        <fullName evidence="4">Peptidase M23</fullName>
    </submittedName>
</protein>